<gene>
    <name evidence="1" type="ORF">TAGGR_1101</name>
</gene>
<name>A0A0U9HLG3_9BACT</name>
<reference evidence="2" key="1">
    <citation type="submission" date="2016-01" db="EMBL/GenBank/DDBJ databases">
        <title>Draft genome sequence of Thermodesulfovibrio aggregans strain TGE-P1.</title>
        <authorList>
            <person name="Sekiguchi Y."/>
            <person name="Ohashi A."/>
            <person name="Matsuura N."/>
            <person name="Tourlousse M.D."/>
        </authorList>
    </citation>
    <scope>NUCLEOTIDE SEQUENCE [LARGE SCALE GENOMIC DNA]</scope>
    <source>
        <strain evidence="2">TGE-P1</strain>
    </source>
</reference>
<dbReference type="STRING" id="86166.TAGGR_1101"/>
<dbReference type="AlphaFoldDB" id="A0A0U9HLG3"/>
<dbReference type="Proteomes" id="UP000054976">
    <property type="component" value="Unassembled WGS sequence"/>
</dbReference>
<comment type="caution">
    <text evidence="1">The sequence shown here is derived from an EMBL/GenBank/DDBJ whole genome shotgun (WGS) entry which is preliminary data.</text>
</comment>
<proteinExistence type="predicted"/>
<evidence type="ECO:0000313" key="2">
    <source>
        <dbReference type="Proteomes" id="UP000054976"/>
    </source>
</evidence>
<evidence type="ECO:0008006" key="3">
    <source>
        <dbReference type="Google" id="ProtNLM"/>
    </source>
</evidence>
<dbReference type="EMBL" id="BCNO01000001">
    <property type="protein sequence ID" value="GAQ93936.1"/>
    <property type="molecule type" value="Genomic_DNA"/>
</dbReference>
<evidence type="ECO:0000313" key="1">
    <source>
        <dbReference type="EMBL" id="GAQ93936.1"/>
    </source>
</evidence>
<dbReference type="OrthoDB" id="9800810at2"/>
<organism evidence="1 2">
    <name type="scientific">Thermodesulfovibrio aggregans</name>
    <dbReference type="NCBI Taxonomy" id="86166"/>
    <lineage>
        <taxon>Bacteria</taxon>
        <taxon>Pseudomonadati</taxon>
        <taxon>Nitrospirota</taxon>
        <taxon>Thermodesulfovibrionia</taxon>
        <taxon>Thermodesulfovibrionales</taxon>
        <taxon>Thermodesulfovibrionaceae</taxon>
        <taxon>Thermodesulfovibrio</taxon>
    </lineage>
</organism>
<accession>A0A0U9HLG3</accession>
<keyword evidence="2" id="KW-1185">Reference proteome</keyword>
<protein>
    <recommendedName>
        <fullName evidence="3">DUF3553 domain-containing protein</fullName>
    </recommendedName>
</protein>
<sequence>MRARTYLKLGDKVRHLTYTWWGIGEVIEEKNSHLPGGLCLVRIIFEDGIERSFINNLDHEMCCYYTGIRIVEEFSIWET</sequence>
<dbReference type="RefSeq" id="WP_059175426.1">
    <property type="nucleotide sequence ID" value="NZ_BCNO01000001.1"/>
</dbReference>